<dbReference type="GO" id="GO:0003723">
    <property type="term" value="F:RNA binding"/>
    <property type="evidence" value="ECO:0007669"/>
    <property type="project" value="InterPro"/>
</dbReference>
<dbReference type="GO" id="GO:0003735">
    <property type="term" value="F:structural constituent of ribosome"/>
    <property type="evidence" value="ECO:0007669"/>
    <property type="project" value="UniProtKB-UniRule"/>
</dbReference>
<dbReference type="InterPro" id="IPR020568">
    <property type="entry name" value="Ribosomal_Su5_D2-typ_SF"/>
</dbReference>
<evidence type="ECO:0000256" key="10">
    <source>
        <dbReference type="SAM" id="MobiDB-lite"/>
    </source>
</evidence>
<dbReference type="FunCoup" id="A0A6P7XEZ3">
    <property type="interactions" value="1528"/>
</dbReference>
<dbReference type="InterPro" id="IPR005324">
    <property type="entry name" value="Ribosomal_uS5_C"/>
</dbReference>
<keyword evidence="5 8" id="KW-0687">Ribonucleoprotein</keyword>
<dbReference type="InParanoid" id="A0A6P7XEZ3"/>
<gene>
    <name evidence="13" type="primary">MRPS5</name>
</gene>
<dbReference type="Proteomes" id="UP000515156">
    <property type="component" value="Chromosome 3"/>
</dbReference>
<feature type="compositionally biased region" description="Basic residues" evidence="10">
    <location>
        <begin position="84"/>
        <end position="96"/>
    </location>
</feature>
<evidence type="ECO:0000256" key="7">
    <source>
        <dbReference type="ARBA" id="ARBA00041606"/>
    </source>
</evidence>
<dbReference type="AlphaFoldDB" id="A0A6P7XEZ3"/>
<dbReference type="FunFam" id="3.30.230.10:FF:000002">
    <property type="entry name" value="30S ribosomal protein S5"/>
    <property type="match status" value="1"/>
</dbReference>
<dbReference type="PANTHER" id="PTHR48277">
    <property type="entry name" value="MITOCHONDRIAL RIBOSOMAL PROTEIN S5"/>
    <property type="match status" value="1"/>
</dbReference>
<dbReference type="PROSITE" id="PS50881">
    <property type="entry name" value="S5_DSRBD"/>
    <property type="match status" value="1"/>
</dbReference>
<feature type="region of interest" description="Disordered" evidence="10">
    <location>
        <begin position="160"/>
        <end position="183"/>
    </location>
</feature>
<dbReference type="InterPro" id="IPR018192">
    <property type="entry name" value="Ribosomal_uS5_N_CS"/>
</dbReference>
<proteinExistence type="inferred from homology"/>
<dbReference type="GeneID" id="115465450"/>
<keyword evidence="12" id="KW-1185">Reference proteome</keyword>
<dbReference type="RefSeq" id="XP_030051776.1">
    <property type="nucleotide sequence ID" value="XM_030195916.1"/>
</dbReference>
<dbReference type="Pfam" id="PF03719">
    <property type="entry name" value="Ribosomal_S5_C"/>
    <property type="match status" value="1"/>
</dbReference>
<dbReference type="InterPro" id="IPR000851">
    <property type="entry name" value="Ribosomal_uS5"/>
</dbReference>
<dbReference type="GO" id="GO:0005763">
    <property type="term" value="C:mitochondrial small ribosomal subunit"/>
    <property type="evidence" value="ECO:0007669"/>
    <property type="project" value="UniProtKB-ARBA"/>
</dbReference>
<dbReference type="KEGG" id="muo:115465450"/>
<evidence type="ECO:0000256" key="3">
    <source>
        <dbReference type="ARBA" id="ARBA00022980"/>
    </source>
</evidence>
<dbReference type="FunFam" id="3.30.160.20:FF:000022">
    <property type="entry name" value="28S ribosomal protein S5, mitochondrial"/>
    <property type="match status" value="1"/>
</dbReference>
<dbReference type="SUPFAM" id="SSF54211">
    <property type="entry name" value="Ribosomal protein S5 domain 2-like"/>
    <property type="match status" value="1"/>
</dbReference>
<sequence length="404" mass="45329">MAATASVVLRGSLRAAAVWRCSISITGGSSSYYTYPSKVLQNHLFMSTPCNITIQQYRQSSFFNKLTAEELWKGVLAETGSGGRKGRGKRSKRKFKKDLNRGQVIGEGRSGFLWPGLNAPVVKSGTIQAIGKRDQAQQEEIRAEMLRQRDEWEKKRKTKVKRERGWTGSSWGGISLGPPDPGPNRETYEEFDSRVIEVKSVFNMTAKEGRKKSVSALVVVGNGNGAAGFAVGKASDRTIALRKAKNQAMHYLHFIERYDNHTIYHDISTTFKRTTIRMKKQSRGYGLHCHRAIITICKLIGIRDMYAKVSGSTNLLNITRALFQGLTKQETHQTLADRKGLHVIEFREEYGILPLVIASPQGAAVRKDPEPEDEVPDTKLEWDDVKAAQGMKRSVWANVKRTIW</sequence>
<comment type="subcellular location">
    <subcellularLocation>
        <location evidence="1">Mitochondrion</location>
    </subcellularLocation>
</comment>
<dbReference type="SUPFAM" id="SSF54768">
    <property type="entry name" value="dsRNA-binding domain-like"/>
    <property type="match status" value="1"/>
</dbReference>
<dbReference type="GO" id="GO:0006412">
    <property type="term" value="P:translation"/>
    <property type="evidence" value="ECO:0007669"/>
    <property type="project" value="InterPro"/>
</dbReference>
<evidence type="ECO:0000256" key="4">
    <source>
        <dbReference type="ARBA" id="ARBA00023128"/>
    </source>
</evidence>
<keyword evidence="4" id="KW-0496">Mitochondrion</keyword>
<evidence type="ECO:0000256" key="1">
    <source>
        <dbReference type="ARBA" id="ARBA00004173"/>
    </source>
</evidence>
<dbReference type="InterPro" id="IPR014721">
    <property type="entry name" value="Ribsml_uS5_D2-typ_fold_subgr"/>
</dbReference>
<name>A0A6P7XEZ3_9AMPH</name>
<reference evidence="13" key="1">
    <citation type="submission" date="2025-08" db="UniProtKB">
        <authorList>
            <consortium name="RefSeq"/>
        </authorList>
    </citation>
    <scope>IDENTIFICATION</scope>
</reference>
<evidence type="ECO:0000256" key="2">
    <source>
        <dbReference type="ARBA" id="ARBA00008945"/>
    </source>
</evidence>
<evidence type="ECO:0000313" key="12">
    <source>
        <dbReference type="Proteomes" id="UP000515156"/>
    </source>
</evidence>
<protein>
    <recommendedName>
        <fullName evidence="6">Small ribosomal subunit protein uS5m</fullName>
    </recommendedName>
    <alternativeName>
        <fullName evidence="7">28S ribosomal protein S5, mitochondrial</fullName>
    </alternativeName>
</protein>
<feature type="domain" description="S5 DRBM" evidence="11">
    <location>
        <begin position="191"/>
        <end position="255"/>
    </location>
</feature>
<accession>A0A6P7XEZ3</accession>
<dbReference type="OrthoDB" id="309483at2759"/>
<evidence type="ECO:0000256" key="8">
    <source>
        <dbReference type="PROSITE-ProRule" id="PRU00268"/>
    </source>
</evidence>
<dbReference type="Pfam" id="PF00333">
    <property type="entry name" value="Ribosomal_S5"/>
    <property type="match status" value="1"/>
</dbReference>
<evidence type="ECO:0000256" key="5">
    <source>
        <dbReference type="ARBA" id="ARBA00023274"/>
    </source>
</evidence>
<dbReference type="Pfam" id="PF21251">
    <property type="entry name" value="Ribosomal_uS5m_N"/>
    <property type="match status" value="1"/>
</dbReference>
<evidence type="ECO:0000313" key="13">
    <source>
        <dbReference type="RefSeq" id="XP_030051776.1"/>
    </source>
</evidence>
<dbReference type="PANTHER" id="PTHR48277:SF1">
    <property type="entry name" value="MITOCHONDRIAL RIBOSOMAL PROTEIN S5"/>
    <property type="match status" value="1"/>
</dbReference>
<dbReference type="Gene3D" id="3.30.160.20">
    <property type="match status" value="1"/>
</dbReference>
<dbReference type="GO" id="GO:0005743">
    <property type="term" value="C:mitochondrial inner membrane"/>
    <property type="evidence" value="ECO:0007669"/>
    <property type="project" value="UniProtKB-ARBA"/>
</dbReference>
<evidence type="ECO:0000259" key="11">
    <source>
        <dbReference type="PROSITE" id="PS50881"/>
    </source>
</evidence>
<dbReference type="PROSITE" id="PS00585">
    <property type="entry name" value="RIBOSOMAL_S5"/>
    <property type="match status" value="1"/>
</dbReference>
<feature type="region of interest" description="Disordered" evidence="10">
    <location>
        <begin position="79"/>
        <end position="98"/>
    </location>
</feature>
<keyword evidence="3 8" id="KW-0689">Ribosomal protein</keyword>
<organism evidence="12 13">
    <name type="scientific">Microcaecilia unicolor</name>
    <dbReference type="NCBI Taxonomy" id="1415580"/>
    <lineage>
        <taxon>Eukaryota</taxon>
        <taxon>Metazoa</taxon>
        <taxon>Chordata</taxon>
        <taxon>Craniata</taxon>
        <taxon>Vertebrata</taxon>
        <taxon>Euteleostomi</taxon>
        <taxon>Amphibia</taxon>
        <taxon>Gymnophiona</taxon>
        <taxon>Siphonopidae</taxon>
        <taxon>Microcaecilia</taxon>
    </lineage>
</organism>
<dbReference type="Gene3D" id="3.30.230.10">
    <property type="match status" value="1"/>
</dbReference>
<dbReference type="CTD" id="64969"/>
<evidence type="ECO:0000256" key="6">
    <source>
        <dbReference type="ARBA" id="ARBA00039335"/>
    </source>
</evidence>
<comment type="similarity">
    <text evidence="2 9">Belongs to the universal ribosomal protein uS5 family.</text>
</comment>
<dbReference type="InterPro" id="IPR048584">
    <property type="entry name" value="Ribosomal_uS5m_N"/>
</dbReference>
<evidence type="ECO:0000256" key="9">
    <source>
        <dbReference type="RuleBase" id="RU003823"/>
    </source>
</evidence>
<dbReference type="InterPro" id="IPR013810">
    <property type="entry name" value="Ribosomal_uS5_N"/>
</dbReference>